<evidence type="ECO:0000313" key="3">
    <source>
        <dbReference type="Proteomes" id="UP001205612"/>
    </source>
</evidence>
<accession>A0ABT2B770</accession>
<feature type="transmembrane region" description="Helical" evidence="1">
    <location>
        <begin position="138"/>
        <end position="159"/>
    </location>
</feature>
<evidence type="ECO:0000313" key="2">
    <source>
        <dbReference type="EMBL" id="MCS0604372.1"/>
    </source>
</evidence>
<proteinExistence type="predicted"/>
<comment type="caution">
    <text evidence="2">The sequence shown here is derived from an EMBL/GenBank/DDBJ whole genome shotgun (WGS) entry which is preliminary data.</text>
</comment>
<gene>
    <name evidence="2" type="ORF">NX794_24620</name>
</gene>
<keyword evidence="1" id="KW-0812">Transmembrane</keyword>
<dbReference type="EMBL" id="JANUGP010000021">
    <property type="protein sequence ID" value="MCS0604372.1"/>
    <property type="molecule type" value="Genomic_DNA"/>
</dbReference>
<evidence type="ECO:0008006" key="4">
    <source>
        <dbReference type="Google" id="ProtNLM"/>
    </source>
</evidence>
<evidence type="ECO:0000256" key="1">
    <source>
        <dbReference type="SAM" id="Phobius"/>
    </source>
</evidence>
<organism evidence="2 3">
    <name type="scientific">Streptomyces pyxinicus</name>
    <dbReference type="NCBI Taxonomy" id="2970331"/>
    <lineage>
        <taxon>Bacteria</taxon>
        <taxon>Bacillati</taxon>
        <taxon>Actinomycetota</taxon>
        <taxon>Actinomycetes</taxon>
        <taxon>Kitasatosporales</taxon>
        <taxon>Streptomycetaceae</taxon>
        <taxon>Streptomyces</taxon>
    </lineage>
</organism>
<name>A0ABT2B770_9ACTN</name>
<keyword evidence="1" id="KW-0472">Membrane</keyword>
<dbReference type="Proteomes" id="UP001205612">
    <property type="component" value="Unassembled WGS sequence"/>
</dbReference>
<feature type="transmembrane region" description="Helical" evidence="1">
    <location>
        <begin position="26"/>
        <end position="52"/>
    </location>
</feature>
<reference evidence="2 3" key="1">
    <citation type="submission" date="2022-08" db="EMBL/GenBank/DDBJ databases">
        <authorList>
            <person name="Somphong A."/>
            <person name="Phongsopitanun W."/>
        </authorList>
    </citation>
    <scope>NUCLEOTIDE SEQUENCE [LARGE SCALE GENOMIC DNA]</scope>
    <source>
        <strain evidence="2 3">LP11</strain>
    </source>
</reference>
<protein>
    <recommendedName>
        <fullName evidence="4">Integral membrane protein</fullName>
    </recommendedName>
</protein>
<keyword evidence="1" id="KW-1133">Transmembrane helix</keyword>
<sequence length="191" mass="20178">MILVPGWVWQGGPLRRALGTGLPAGVFFGAFVLVESGSWAGAAVVFVILGPCHGIRSARRMRKAWPGAGELDAGGRAAAVRATRRGEDVGDRRPAPAVVEYADGLRRVAEDDRLRRPIVLSVAVLALALAGYDTLTAPAAEVIASWLVVALFLADLVWWPRRRAALLTRAERAARSARRASDGGSPGTAGH</sequence>
<dbReference type="RefSeq" id="WP_258781057.1">
    <property type="nucleotide sequence ID" value="NZ_JANUGP010000021.1"/>
</dbReference>
<keyword evidence="3" id="KW-1185">Reference proteome</keyword>
<feature type="transmembrane region" description="Helical" evidence="1">
    <location>
        <begin position="114"/>
        <end position="132"/>
    </location>
</feature>